<evidence type="ECO:0000313" key="3">
    <source>
        <dbReference type="WBParaSite" id="PTRK_0000206300.1"/>
    </source>
</evidence>
<proteinExistence type="predicted"/>
<dbReference type="Proteomes" id="UP000038045">
    <property type="component" value="Unplaced"/>
</dbReference>
<dbReference type="WBParaSite" id="PTRK_0000206300.1">
    <property type="protein sequence ID" value="PTRK_0000206300.1"/>
    <property type="gene ID" value="PTRK_0000206300"/>
</dbReference>
<reference evidence="3" key="1">
    <citation type="submission" date="2017-02" db="UniProtKB">
        <authorList>
            <consortium name="WormBaseParasite"/>
        </authorList>
    </citation>
    <scope>IDENTIFICATION</scope>
</reference>
<evidence type="ECO:0000256" key="1">
    <source>
        <dbReference type="SAM" id="Phobius"/>
    </source>
</evidence>
<accession>A0A0N4Z4Z8</accession>
<feature type="transmembrane region" description="Helical" evidence="1">
    <location>
        <begin position="188"/>
        <end position="209"/>
    </location>
</feature>
<keyword evidence="2" id="KW-1185">Reference proteome</keyword>
<organism evidence="2 3">
    <name type="scientific">Parastrongyloides trichosuri</name>
    <name type="common">Possum-specific nematode worm</name>
    <dbReference type="NCBI Taxonomy" id="131310"/>
    <lineage>
        <taxon>Eukaryota</taxon>
        <taxon>Metazoa</taxon>
        <taxon>Ecdysozoa</taxon>
        <taxon>Nematoda</taxon>
        <taxon>Chromadorea</taxon>
        <taxon>Rhabditida</taxon>
        <taxon>Tylenchina</taxon>
        <taxon>Panagrolaimomorpha</taxon>
        <taxon>Strongyloidoidea</taxon>
        <taxon>Strongyloididae</taxon>
        <taxon>Parastrongyloides</taxon>
    </lineage>
</organism>
<keyword evidence="1" id="KW-1133">Transmembrane helix</keyword>
<sequence length="211" mass="24750">MGNEWTADFAFPLIALVHVNSSIEIAYIKAQEICFENDNLKNCLNKCPNSDERKLLITGLKPWEDICRNLKQLKPHFTCWRLNLETLAISCHVENSKLRSNLRSFSTNRSIALVKNVCLSFDELSSCSLKDYKKYCGNATSKLLQKFYETSKYAVNEMLKFKFTILPEECENDKDRERMLSLEQNLSIKYIVFNYSLLFLLIFSFLYYFSY</sequence>
<dbReference type="STRING" id="131310.A0A0N4Z4Z8"/>
<evidence type="ECO:0000313" key="2">
    <source>
        <dbReference type="Proteomes" id="UP000038045"/>
    </source>
</evidence>
<keyword evidence="1" id="KW-0812">Transmembrane</keyword>
<dbReference type="AlphaFoldDB" id="A0A0N4Z4Z8"/>
<name>A0A0N4Z4Z8_PARTI</name>
<protein>
    <submittedName>
        <fullName evidence="3">DUF19 domain-containing protein</fullName>
    </submittedName>
</protein>
<keyword evidence="1" id="KW-0472">Membrane</keyword>